<dbReference type="EMBL" id="GEMB01001405">
    <property type="protein sequence ID" value="JAS01751.1"/>
    <property type="molecule type" value="Transcribed_RNA"/>
</dbReference>
<proteinExistence type="predicted"/>
<dbReference type="AlphaFoldDB" id="A0A161MCE4"/>
<dbReference type="InterPro" id="IPR032675">
    <property type="entry name" value="LRR_dom_sf"/>
</dbReference>
<protein>
    <submittedName>
        <fullName evidence="1">F-box only protein 39</fullName>
    </submittedName>
</protein>
<name>A0A161MCE4_TRIIF</name>
<reference evidence="1" key="1">
    <citation type="submission" date="2016-04" db="EMBL/GenBank/DDBJ databases">
        <authorList>
            <person name="Calderon-Fernandez G.M.Sr."/>
        </authorList>
    </citation>
    <scope>NUCLEOTIDE SEQUENCE</scope>
    <source>
        <strain evidence="1">Int1</strain>
        <tissue evidence="1">Integument</tissue>
    </source>
</reference>
<accession>A0A161MCE4</accession>
<evidence type="ECO:0000313" key="1">
    <source>
        <dbReference type="EMBL" id="JAS01751.1"/>
    </source>
</evidence>
<organism evidence="1">
    <name type="scientific">Triatoma infestans</name>
    <name type="common">Assassin bug</name>
    <dbReference type="NCBI Taxonomy" id="30076"/>
    <lineage>
        <taxon>Eukaryota</taxon>
        <taxon>Metazoa</taxon>
        <taxon>Ecdysozoa</taxon>
        <taxon>Arthropoda</taxon>
        <taxon>Hexapoda</taxon>
        <taxon>Insecta</taxon>
        <taxon>Pterygota</taxon>
        <taxon>Neoptera</taxon>
        <taxon>Paraneoptera</taxon>
        <taxon>Hemiptera</taxon>
        <taxon>Heteroptera</taxon>
        <taxon>Panheteroptera</taxon>
        <taxon>Cimicomorpha</taxon>
        <taxon>Reduviidae</taxon>
        <taxon>Triatominae</taxon>
        <taxon>Triatoma</taxon>
    </lineage>
</organism>
<sequence length="152" mass="17896">MEDLYLLCTPKDLPNVTDQVITQQTWNVALTSCPELNVHLIFSCVPYYDYIKTIVNPIIPLVSFYMDSSISHLDIEHLNSWYFGCTVKMLISFFPYQLKVLSFHIWHSNERVDVSICKCITHCYRLEQFEYRGPFDKLDTIEDYVLSLLLIL</sequence>
<reference evidence="1" key="2">
    <citation type="journal article" date="2017" name="J. Med. Entomol.">
        <title>Transcriptome Analysis of the Triatoma infestans (Hemiptera: Reduviidae) Integument.</title>
        <authorList>
            <person name="Calderon-Fernandez G.M."/>
            <person name="Moriconi D.E."/>
            <person name="Dulbecco A.B."/>
            <person name="Juarez M.P."/>
        </authorList>
    </citation>
    <scope>NUCLEOTIDE SEQUENCE</scope>
    <source>
        <strain evidence="1">Int1</strain>
        <tissue evidence="1">Integument</tissue>
    </source>
</reference>
<dbReference type="Gene3D" id="3.80.10.10">
    <property type="entry name" value="Ribonuclease Inhibitor"/>
    <property type="match status" value="1"/>
</dbReference>